<dbReference type="KEGG" id="cgy:CGLY_11760"/>
<keyword evidence="2" id="KW-1185">Reference proteome</keyword>
<gene>
    <name evidence="1" type="ORF">CGLY_11760</name>
</gene>
<name>X5DW35_9CORY</name>
<accession>X5DW35</accession>
<dbReference type="Proteomes" id="UP000023703">
    <property type="component" value="Chromosome"/>
</dbReference>
<evidence type="ECO:0000313" key="2">
    <source>
        <dbReference type="Proteomes" id="UP000023703"/>
    </source>
</evidence>
<reference evidence="1 2" key="1">
    <citation type="journal article" date="2015" name="Int. J. Syst. Evol. Microbiol.">
        <title>Revisiting Corynebacterium glyciniphilum (ex Kubota et al., 1972) sp. nov., nom. rev., isolated from putrefied banana.</title>
        <authorList>
            <person name="Al-Dilaimi A."/>
            <person name="Bednarz H."/>
            <person name="Lomker A."/>
            <person name="Niehaus K."/>
            <person name="Kalinowski J."/>
            <person name="Ruckert C."/>
        </authorList>
    </citation>
    <scope>NUCLEOTIDE SEQUENCE [LARGE SCALE GENOMIC DNA]</scope>
    <source>
        <strain evidence="1">AJ 3170</strain>
    </source>
</reference>
<dbReference type="STRING" id="1404245.CGLY_11760"/>
<sequence>MDKAPYFFRWRGLCRVWIVCSIIEGMTDSPGADRGSFRDDARWARSDGSGWIPLGRFGEINPVSDNEGDAGRFFFYAKTPNGEYARAKGPEVTGGDECWQYEVDQPFHLKDTSGNCIEVIISRLIGGRYSVQYRDSVWPTDEGSGAW</sequence>
<proteinExistence type="predicted"/>
<protein>
    <submittedName>
        <fullName evidence="1">Uncharacterized protein</fullName>
    </submittedName>
</protein>
<organism evidence="1 2">
    <name type="scientific">Corynebacterium glyciniphilum AJ 3170</name>
    <dbReference type="NCBI Taxonomy" id="1404245"/>
    <lineage>
        <taxon>Bacteria</taxon>
        <taxon>Bacillati</taxon>
        <taxon>Actinomycetota</taxon>
        <taxon>Actinomycetes</taxon>
        <taxon>Mycobacteriales</taxon>
        <taxon>Corynebacteriaceae</taxon>
        <taxon>Corynebacterium</taxon>
    </lineage>
</organism>
<dbReference type="EMBL" id="CP006842">
    <property type="protein sequence ID" value="AHW64797.1"/>
    <property type="molecule type" value="Genomic_DNA"/>
</dbReference>
<dbReference type="HOGENOM" id="CLU_1764942_0_0_11"/>
<dbReference type="AlphaFoldDB" id="X5DW35"/>
<evidence type="ECO:0000313" key="1">
    <source>
        <dbReference type="EMBL" id="AHW64797.1"/>
    </source>
</evidence>